<gene>
    <name evidence="2" type="ORF">A2664_02680</name>
</gene>
<dbReference type="PANTHER" id="PTHR18964:SF149">
    <property type="entry name" value="BIFUNCTIONAL UDP-N-ACETYLGLUCOSAMINE 2-EPIMERASE_N-ACETYLMANNOSAMINE KINASE"/>
    <property type="match status" value="1"/>
</dbReference>
<dbReference type="Proteomes" id="UP000178873">
    <property type="component" value="Unassembled WGS sequence"/>
</dbReference>
<proteinExistence type="inferred from homology"/>
<evidence type="ECO:0008006" key="4">
    <source>
        <dbReference type="Google" id="ProtNLM"/>
    </source>
</evidence>
<comment type="caution">
    <text evidence="2">The sequence shown here is derived from an EMBL/GenBank/DDBJ whole genome shotgun (WGS) entry which is preliminary data.</text>
</comment>
<dbReference type="Gene3D" id="3.30.420.40">
    <property type="match status" value="2"/>
</dbReference>
<comment type="similarity">
    <text evidence="1">Belongs to the ROK (NagC/XylR) family.</text>
</comment>
<dbReference type="PANTHER" id="PTHR18964">
    <property type="entry name" value="ROK (REPRESSOR, ORF, KINASE) FAMILY"/>
    <property type="match status" value="1"/>
</dbReference>
<name>A0A1G2M5X8_9BACT</name>
<dbReference type="SUPFAM" id="SSF53067">
    <property type="entry name" value="Actin-like ATPase domain"/>
    <property type="match status" value="1"/>
</dbReference>
<sequence>MSYLVFDIGGTHIRCAVSKNGRDFDGAPTIVNTPATWEEAKKALESLIPKGIQFKKVCVAIAGKFDEAHTQLLSSKNLIGWEKKPLKKFIETETGADTILVNDAVAAAIGEARIGAGKGCTIVAYLTVGTGLGGARVVDGRLDDNRHGFEPGKQIIDTETGETLEDRVAGAGFIKRFGSNFVKNVPQEALDSAAHDLAVGIHNTIDYWSPDVVVLGGGMFFKPHGISLDAVKKNLTSLSLSEKDFPPILLAKFAEESGLYGALILVSNPR</sequence>
<dbReference type="EMBL" id="MHRF01000004">
    <property type="protein sequence ID" value="OHA18519.1"/>
    <property type="molecule type" value="Genomic_DNA"/>
</dbReference>
<dbReference type="AlphaFoldDB" id="A0A1G2M5X8"/>
<dbReference type="InterPro" id="IPR000600">
    <property type="entry name" value="ROK"/>
</dbReference>
<dbReference type="Pfam" id="PF00480">
    <property type="entry name" value="ROK"/>
    <property type="match status" value="1"/>
</dbReference>
<dbReference type="STRING" id="1802301.A2664_02680"/>
<protein>
    <recommendedName>
        <fullName evidence="4">Glucokinase</fullName>
    </recommendedName>
</protein>
<dbReference type="InterPro" id="IPR043129">
    <property type="entry name" value="ATPase_NBD"/>
</dbReference>
<accession>A0A1G2M5X8</accession>
<reference evidence="2 3" key="1">
    <citation type="journal article" date="2016" name="Nat. Commun.">
        <title>Thousands of microbial genomes shed light on interconnected biogeochemical processes in an aquifer system.</title>
        <authorList>
            <person name="Anantharaman K."/>
            <person name="Brown C.T."/>
            <person name="Hug L.A."/>
            <person name="Sharon I."/>
            <person name="Castelle C.J."/>
            <person name="Probst A.J."/>
            <person name="Thomas B.C."/>
            <person name="Singh A."/>
            <person name="Wilkins M.J."/>
            <person name="Karaoz U."/>
            <person name="Brodie E.L."/>
            <person name="Williams K.H."/>
            <person name="Hubbard S.S."/>
            <person name="Banfield J.F."/>
        </authorList>
    </citation>
    <scope>NUCLEOTIDE SEQUENCE [LARGE SCALE GENOMIC DNA]</scope>
</reference>
<dbReference type="CDD" id="cd23763">
    <property type="entry name" value="ASKHA_ATPase_ROK"/>
    <property type="match status" value="1"/>
</dbReference>
<evidence type="ECO:0000256" key="1">
    <source>
        <dbReference type="ARBA" id="ARBA00006479"/>
    </source>
</evidence>
<evidence type="ECO:0000313" key="3">
    <source>
        <dbReference type="Proteomes" id="UP000178873"/>
    </source>
</evidence>
<evidence type="ECO:0000313" key="2">
    <source>
        <dbReference type="EMBL" id="OHA18519.1"/>
    </source>
</evidence>
<organism evidence="2 3">
    <name type="scientific">Candidatus Taylorbacteria bacterium RIFCSPHIGHO2_01_FULL_46_22b</name>
    <dbReference type="NCBI Taxonomy" id="1802301"/>
    <lineage>
        <taxon>Bacteria</taxon>
        <taxon>Candidatus Tayloriibacteriota</taxon>
    </lineage>
</organism>